<evidence type="ECO:0000259" key="10">
    <source>
        <dbReference type="PROSITE" id="PS50076"/>
    </source>
</evidence>
<gene>
    <name evidence="11" type="primary">dnj-21</name>
</gene>
<reference evidence="11" key="1">
    <citation type="submission" date="2009-06" db="EMBL/GenBank/DDBJ databases">
        <title>Isolation of an mRNA for DnaJ domain polypeptide from Caenorhabditis brenneri.</title>
        <authorList>
            <person name="Bernardo M."/>
            <person name="Mead J."/>
        </authorList>
    </citation>
    <scope>NUCLEOTIDE SEQUENCE</scope>
</reference>
<dbReference type="HOGENOM" id="CLU_017633_13_3_1"/>
<evidence type="ECO:0000256" key="5">
    <source>
        <dbReference type="ARBA" id="ARBA00023128"/>
    </source>
</evidence>
<evidence type="ECO:0000256" key="2">
    <source>
        <dbReference type="ARBA" id="ARBA00022692"/>
    </source>
</evidence>
<sequence length="112" mass="11786">MTGGLIVAGLGLAAVGFGARYVLRNQALIKKGIEAIPVTGGAFNSYYRGGFDQKMSRGEAAKILGITPSAKPAKVKEAHKRVMIVNHPNRGGSPYLAAKINEAKDLMESSKS</sequence>
<name>C7E335_CAEBE</name>
<evidence type="ECO:0000313" key="11">
    <source>
        <dbReference type="EMBL" id="ACT52848.1"/>
    </source>
</evidence>
<dbReference type="AlphaFoldDB" id="C7E335"/>
<proteinExistence type="evidence at transcript level"/>
<comment type="function">
    <text evidence="8">Probable component of the PAM complex, a complex required for the translocation of transit peptide-containing proteins from the inner membrane into the mitochondrial matrix in an ATP-dependent manner. May act as a co-chaperone that stimulate the ATP-dependent activity.</text>
</comment>
<evidence type="ECO:0000256" key="9">
    <source>
        <dbReference type="ARBA" id="ARBA00076378"/>
    </source>
</evidence>
<evidence type="ECO:0000256" key="3">
    <source>
        <dbReference type="ARBA" id="ARBA00022792"/>
    </source>
</evidence>
<dbReference type="PANTHER" id="PTHR12763:SF28">
    <property type="entry name" value="GEO10507P1-RELATED"/>
    <property type="match status" value="1"/>
</dbReference>
<organism evidence="11">
    <name type="scientific">Caenorhabditis brenneri</name>
    <name type="common">Nematode worm</name>
    <dbReference type="NCBI Taxonomy" id="135651"/>
    <lineage>
        <taxon>Eukaryota</taxon>
        <taxon>Metazoa</taxon>
        <taxon>Ecdysozoa</taxon>
        <taxon>Nematoda</taxon>
        <taxon>Chromadorea</taxon>
        <taxon>Rhabditida</taxon>
        <taxon>Rhabditina</taxon>
        <taxon>Rhabditomorpha</taxon>
        <taxon>Rhabditoidea</taxon>
        <taxon>Rhabditidae</taxon>
        <taxon>Peloderinae</taxon>
        <taxon>Caenorhabditis</taxon>
    </lineage>
</organism>
<comment type="subcellular location">
    <subcellularLocation>
        <location evidence="1">Mitochondrion inner membrane</location>
        <topology evidence="1">Single-pass membrane protein</topology>
    </subcellularLocation>
</comment>
<comment type="similarity">
    <text evidence="7">Belongs to the TIM14 family.</text>
</comment>
<evidence type="ECO:0000256" key="1">
    <source>
        <dbReference type="ARBA" id="ARBA00004434"/>
    </source>
</evidence>
<keyword evidence="4" id="KW-1133">Transmembrane helix</keyword>
<evidence type="ECO:0000256" key="6">
    <source>
        <dbReference type="ARBA" id="ARBA00023136"/>
    </source>
</evidence>
<evidence type="ECO:0000256" key="4">
    <source>
        <dbReference type="ARBA" id="ARBA00022989"/>
    </source>
</evidence>
<dbReference type="GO" id="GO:0001671">
    <property type="term" value="F:ATPase activator activity"/>
    <property type="evidence" value="ECO:0007669"/>
    <property type="project" value="TreeGrafter"/>
</dbReference>
<feature type="domain" description="J" evidence="10">
    <location>
        <begin position="59"/>
        <end position="112"/>
    </location>
</feature>
<keyword evidence="2" id="KW-0812">Transmembrane</keyword>
<dbReference type="Gene3D" id="1.10.287.110">
    <property type="entry name" value="DnaJ domain"/>
    <property type="match status" value="1"/>
</dbReference>
<keyword evidence="3" id="KW-0999">Mitochondrion inner membrane</keyword>
<dbReference type="GO" id="GO:0001405">
    <property type="term" value="C:PAM complex, Tim23 associated import motor"/>
    <property type="evidence" value="ECO:0007669"/>
    <property type="project" value="TreeGrafter"/>
</dbReference>
<dbReference type="PROSITE" id="PS50076">
    <property type="entry name" value="DNAJ_2"/>
    <property type="match status" value="1"/>
</dbReference>
<evidence type="ECO:0000256" key="7">
    <source>
        <dbReference type="ARBA" id="ARBA00038105"/>
    </source>
</evidence>
<evidence type="ECO:0000256" key="8">
    <source>
        <dbReference type="ARBA" id="ARBA00054366"/>
    </source>
</evidence>
<keyword evidence="6" id="KW-0472">Membrane</keyword>
<dbReference type="PANTHER" id="PTHR12763">
    <property type="match status" value="1"/>
</dbReference>
<dbReference type="GO" id="GO:0030150">
    <property type="term" value="P:protein import into mitochondrial matrix"/>
    <property type="evidence" value="ECO:0007669"/>
    <property type="project" value="TreeGrafter"/>
</dbReference>
<keyword evidence="5" id="KW-0496">Mitochondrion</keyword>
<protein>
    <recommendedName>
        <fullName evidence="9">DnaJ homolog subfamily C member 21</fullName>
    </recommendedName>
</protein>
<dbReference type="FunFam" id="1.10.287.110:FF:000001">
    <property type="entry name" value="Import inner membrane translocase subunit tim14"/>
    <property type="match status" value="1"/>
</dbReference>
<dbReference type="SUPFAM" id="SSF46565">
    <property type="entry name" value="Chaperone J-domain"/>
    <property type="match status" value="1"/>
</dbReference>
<dbReference type="InterPro" id="IPR001623">
    <property type="entry name" value="DnaJ_domain"/>
</dbReference>
<accession>C7E335</accession>
<dbReference type="CDD" id="cd06257">
    <property type="entry name" value="DnaJ"/>
    <property type="match status" value="1"/>
</dbReference>
<dbReference type="InterPro" id="IPR036869">
    <property type="entry name" value="J_dom_sf"/>
</dbReference>
<dbReference type="EMBL" id="GQ243221">
    <property type="protein sequence ID" value="ACT52848.1"/>
    <property type="molecule type" value="mRNA"/>
</dbReference>